<keyword evidence="3 5" id="KW-1133">Transmembrane helix</keyword>
<feature type="transmembrane region" description="Helical" evidence="5">
    <location>
        <begin position="371"/>
        <end position="389"/>
    </location>
</feature>
<name>A0A0G1HZ83_9BACT</name>
<dbReference type="GO" id="GO:0016020">
    <property type="term" value="C:membrane"/>
    <property type="evidence" value="ECO:0007669"/>
    <property type="project" value="UniProtKB-SubCell"/>
</dbReference>
<evidence type="ECO:0000256" key="2">
    <source>
        <dbReference type="ARBA" id="ARBA00022692"/>
    </source>
</evidence>
<comment type="caution">
    <text evidence="7">The sequence shown here is derived from an EMBL/GenBank/DDBJ whole genome shotgun (WGS) entry which is preliminary data.</text>
</comment>
<dbReference type="InterPro" id="IPR053160">
    <property type="entry name" value="MFS_DHA3_Transporter"/>
</dbReference>
<dbReference type="PROSITE" id="PS00216">
    <property type="entry name" value="SUGAR_TRANSPORT_1"/>
    <property type="match status" value="1"/>
</dbReference>
<feature type="transmembrane region" description="Helical" evidence="5">
    <location>
        <begin position="157"/>
        <end position="187"/>
    </location>
</feature>
<dbReference type="Pfam" id="PF07690">
    <property type="entry name" value="MFS_1"/>
    <property type="match status" value="1"/>
</dbReference>
<dbReference type="InterPro" id="IPR011701">
    <property type="entry name" value="MFS"/>
</dbReference>
<accession>A0A0G1HZ83</accession>
<feature type="transmembrane region" description="Helical" evidence="5">
    <location>
        <begin position="46"/>
        <end position="67"/>
    </location>
</feature>
<organism evidence="7 8">
    <name type="scientific">Candidatus Collierbacteria bacterium GW2011_GWB2_44_22</name>
    <dbReference type="NCBI Taxonomy" id="1618387"/>
    <lineage>
        <taxon>Bacteria</taxon>
        <taxon>Candidatus Collieribacteriota</taxon>
    </lineage>
</organism>
<dbReference type="SUPFAM" id="SSF103473">
    <property type="entry name" value="MFS general substrate transporter"/>
    <property type="match status" value="1"/>
</dbReference>
<dbReference type="Gene3D" id="1.20.1250.20">
    <property type="entry name" value="MFS general substrate transporter like domains"/>
    <property type="match status" value="1"/>
</dbReference>
<reference evidence="7 8" key="1">
    <citation type="journal article" date="2015" name="Nature">
        <title>rRNA introns, odd ribosomes, and small enigmatic genomes across a large radiation of phyla.</title>
        <authorList>
            <person name="Brown C.T."/>
            <person name="Hug L.A."/>
            <person name="Thomas B.C."/>
            <person name="Sharon I."/>
            <person name="Castelle C.J."/>
            <person name="Singh A."/>
            <person name="Wilkins M.J."/>
            <person name="Williams K.H."/>
            <person name="Banfield J.F."/>
        </authorList>
    </citation>
    <scope>NUCLEOTIDE SEQUENCE [LARGE SCALE GENOMIC DNA]</scope>
</reference>
<protein>
    <recommendedName>
        <fullName evidence="6">Major facilitator superfamily (MFS) profile domain-containing protein</fullName>
    </recommendedName>
</protein>
<evidence type="ECO:0000259" key="6">
    <source>
        <dbReference type="PROSITE" id="PS50850"/>
    </source>
</evidence>
<evidence type="ECO:0000313" key="8">
    <source>
        <dbReference type="Proteomes" id="UP000034006"/>
    </source>
</evidence>
<dbReference type="STRING" id="1618387.UW44_C0001G0023"/>
<evidence type="ECO:0000256" key="1">
    <source>
        <dbReference type="ARBA" id="ARBA00004141"/>
    </source>
</evidence>
<comment type="subcellular location">
    <subcellularLocation>
        <location evidence="1">Membrane</location>
        <topology evidence="1">Multi-pass membrane protein</topology>
    </subcellularLocation>
</comment>
<gene>
    <name evidence="7" type="ORF">UW44_C0001G0023</name>
</gene>
<dbReference type="GO" id="GO:0022857">
    <property type="term" value="F:transmembrane transporter activity"/>
    <property type="evidence" value="ECO:0007669"/>
    <property type="project" value="InterPro"/>
</dbReference>
<dbReference type="PROSITE" id="PS50850">
    <property type="entry name" value="MFS"/>
    <property type="match status" value="1"/>
</dbReference>
<evidence type="ECO:0000256" key="4">
    <source>
        <dbReference type="ARBA" id="ARBA00023136"/>
    </source>
</evidence>
<dbReference type="AlphaFoldDB" id="A0A0G1HZ83"/>
<evidence type="ECO:0000313" key="7">
    <source>
        <dbReference type="EMBL" id="KKT52471.1"/>
    </source>
</evidence>
<dbReference type="InterPro" id="IPR020846">
    <property type="entry name" value="MFS_dom"/>
</dbReference>
<dbReference type="PANTHER" id="PTHR23530">
    <property type="entry name" value="TRANSPORT PROTEIN-RELATED"/>
    <property type="match status" value="1"/>
</dbReference>
<sequence>MIILGAYNQHMYRKNIKLISIFNFLIGFNLFWPIAIIYFSKVSGSFLLGGSILGIVMLASTIFELPTGVLSDFVGRKYTIVFGTWARVLAFLFYAVGMSYWFLVVGAVFEGLSRAFYSGNNDALLYDSLAESNMEDNFAEYQGKVSSTEQLAMSISAILGGLMASFSITFLVWSSVVPQVLMLFICYKLIDPKRHKKVDSNIFRHVKEASILFVSNKKLRLLSAASILNFSLGELKWGFTSAFNATVWPIWAIGIPAALSSLGASLSFFYSGKLIKRFKEINILLFDNIYGKAISLISLGIPTALSPVLMTTPSVLYGVESIAERNLMQREFTSHQRATMSSLNSLGGSLGYAVMSLLLGGMADAMGPAKAMFIFTALSLPAIYLYWLIFKGDRLQTN</sequence>
<evidence type="ECO:0000256" key="5">
    <source>
        <dbReference type="SAM" id="Phobius"/>
    </source>
</evidence>
<keyword evidence="2 5" id="KW-0812">Transmembrane</keyword>
<proteinExistence type="predicted"/>
<dbReference type="EMBL" id="LCIH01000001">
    <property type="protein sequence ID" value="KKT52471.1"/>
    <property type="molecule type" value="Genomic_DNA"/>
</dbReference>
<feature type="transmembrane region" description="Helical" evidence="5">
    <location>
        <begin position="293"/>
        <end position="319"/>
    </location>
</feature>
<dbReference type="Proteomes" id="UP000034006">
    <property type="component" value="Unassembled WGS sequence"/>
</dbReference>
<feature type="domain" description="Major facilitator superfamily (MFS) profile" evidence="6">
    <location>
        <begin position="1"/>
        <end position="394"/>
    </location>
</feature>
<feature type="transmembrane region" description="Helical" evidence="5">
    <location>
        <begin position="339"/>
        <end position="359"/>
    </location>
</feature>
<keyword evidence="4 5" id="KW-0472">Membrane</keyword>
<dbReference type="PANTHER" id="PTHR23530:SF1">
    <property type="entry name" value="PERMEASE, MAJOR FACILITATOR SUPERFAMILY-RELATED"/>
    <property type="match status" value="1"/>
</dbReference>
<dbReference type="InterPro" id="IPR036259">
    <property type="entry name" value="MFS_trans_sf"/>
</dbReference>
<evidence type="ECO:0000256" key="3">
    <source>
        <dbReference type="ARBA" id="ARBA00022989"/>
    </source>
</evidence>
<dbReference type="InterPro" id="IPR005829">
    <property type="entry name" value="Sugar_transporter_CS"/>
</dbReference>
<feature type="transmembrane region" description="Helical" evidence="5">
    <location>
        <begin position="251"/>
        <end position="272"/>
    </location>
</feature>
<feature type="transmembrane region" description="Helical" evidence="5">
    <location>
        <begin position="88"/>
        <end position="109"/>
    </location>
</feature>
<feature type="transmembrane region" description="Helical" evidence="5">
    <location>
        <begin position="21"/>
        <end position="40"/>
    </location>
</feature>